<evidence type="ECO:0000313" key="4">
    <source>
        <dbReference type="Proteomes" id="UP001595377"/>
    </source>
</evidence>
<dbReference type="Proteomes" id="UP001595377">
    <property type="component" value="Unassembled WGS sequence"/>
</dbReference>
<evidence type="ECO:0000256" key="2">
    <source>
        <dbReference type="SAM" id="Phobius"/>
    </source>
</evidence>
<feature type="compositionally biased region" description="Basic and acidic residues" evidence="1">
    <location>
        <begin position="227"/>
        <end position="247"/>
    </location>
</feature>
<organism evidence="3 4">
    <name type="scientific">Shinella pollutisoli</name>
    <dbReference type="NCBI Taxonomy" id="2250594"/>
    <lineage>
        <taxon>Bacteria</taxon>
        <taxon>Pseudomonadati</taxon>
        <taxon>Pseudomonadota</taxon>
        <taxon>Alphaproteobacteria</taxon>
        <taxon>Hyphomicrobiales</taxon>
        <taxon>Rhizobiaceae</taxon>
        <taxon>Shinella</taxon>
    </lineage>
</organism>
<dbReference type="EMBL" id="JBHRSP010000012">
    <property type="protein sequence ID" value="MFC3072798.1"/>
    <property type="molecule type" value="Genomic_DNA"/>
</dbReference>
<keyword evidence="2" id="KW-0472">Membrane</keyword>
<dbReference type="RefSeq" id="WP_257314496.1">
    <property type="nucleotide sequence ID" value="NZ_JANFDG010000006.1"/>
</dbReference>
<evidence type="ECO:0000313" key="3">
    <source>
        <dbReference type="EMBL" id="MFC3072798.1"/>
    </source>
</evidence>
<evidence type="ECO:0000256" key="1">
    <source>
        <dbReference type="SAM" id="MobiDB-lite"/>
    </source>
</evidence>
<keyword evidence="2" id="KW-0812">Transmembrane</keyword>
<feature type="transmembrane region" description="Helical" evidence="2">
    <location>
        <begin position="20"/>
        <end position="41"/>
    </location>
</feature>
<name>A0ABV7DE34_9HYPH</name>
<proteinExistence type="predicted"/>
<accession>A0ABV7DE34</accession>
<keyword evidence="4" id="KW-1185">Reference proteome</keyword>
<protein>
    <submittedName>
        <fullName evidence="3">Uncharacterized protein</fullName>
    </submittedName>
</protein>
<comment type="caution">
    <text evidence="3">The sequence shown here is derived from an EMBL/GenBank/DDBJ whole genome shotgun (WGS) entry which is preliminary data.</text>
</comment>
<feature type="region of interest" description="Disordered" evidence="1">
    <location>
        <begin position="64"/>
        <end position="90"/>
    </location>
</feature>
<reference evidence="4" key="1">
    <citation type="journal article" date="2019" name="Int. J. Syst. Evol. Microbiol.">
        <title>The Global Catalogue of Microorganisms (GCM) 10K type strain sequencing project: providing services to taxonomists for standard genome sequencing and annotation.</title>
        <authorList>
            <consortium name="The Broad Institute Genomics Platform"/>
            <consortium name="The Broad Institute Genome Sequencing Center for Infectious Disease"/>
            <person name="Wu L."/>
            <person name="Ma J."/>
        </authorList>
    </citation>
    <scope>NUCLEOTIDE SEQUENCE [LARGE SCALE GENOMIC DNA]</scope>
    <source>
        <strain evidence="4">KCTC 52677</strain>
    </source>
</reference>
<sequence>MSNPWGRNGGGAVARRSGAGVVLFASLVCLALGGAAGYGLVRLTERGDAAGEIAARDETIADLTRQAEARGREAEESRRDAEDLRKENDELRRQVEALGADRGEPDAAPAAENLRLTQEVVPGLEKEAKLAAQRAADAEALRRRAEETVRERERQISLQADRIARLEKELRQAGAEKELAGHLEIERLGKETADLRRDLDAALAEIVRKDKELAALQEAARAAASRPAEKVGGEPARDNGKPADSRSPRNAALVALALEATPGLDRLSTDQRGLLERTLVSGECVTNALGAVFSRVPVLTLRNLMRDLESDC</sequence>
<keyword evidence="2" id="KW-1133">Transmembrane helix</keyword>
<gene>
    <name evidence="3" type="ORF">ACFOHH_06780</name>
</gene>
<feature type="region of interest" description="Disordered" evidence="1">
    <location>
        <begin position="218"/>
        <end position="247"/>
    </location>
</feature>